<sequence>MVGVVTLLNLHASSVACHAAAGSETYPLYVTEPAGDGLNGSIWFPCFYLSLQLARITPLSCSTMALSSFSSNGLAFLLLLAVALVDSARGCVFYAGGKDGWVLNPSESYGHWAERNRFQVNDSIVFKYKKGEDSVLVVAEQDFDSCDVSNPIRKLDGGDSRFVFERSGPFFFVSGAPGRCERGQKLAVVVMAVRRPRWPPVSAPPVLSPTPASSPASSPPRWAPQYPPLLPPSATLPPESSVAPVLSPTPPPTLTTPTGGTPVPVPSPVPAPSDHAVTGAAGITSAKSVLRTLMIIIGIVFLV</sequence>
<evidence type="ECO:0000256" key="5">
    <source>
        <dbReference type="ARBA" id="ARBA00023157"/>
    </source>
</evidence>
<feature type="chain" id="PRO_5035297469" description="Phytocyanin domain-containing protein" evidence="11">
    <location>
        <begin position="23"/>
        <end position="303"/>
    </location>
</feature>
<evidence type="ECO:0000313" key="13">
    <source>
        <dbReference type="EMBL" id="KAG6494006.1"/>
    </source>
</evidence>
<dbReference type="GO" id="GO:0012505">
    <property type="term" value="C:endomembrane system"/>
    <property type="evidence" value="ECO:0007669"/>
    <property type="project" value="UniProtKB-SubCell"/>
</dbReference>
<dbReference type="FunFam" id="2.60.40.420:FF:000010">
    <property type="entry name" value="Early nodulin-like protein 1"/>
    <property type="match status" value="1"/>
</dbReference>
<keyword evidence="4" id="KW-0472">Membrane</keyword>
<dbReference type="EMBL" id="JACMSC010000013">
    <property type="protein sequence ID" value="KAG6494006.1"/>
    <property type="molecule type" value="Genomic_DNA"/>
</dbReference>
<evidence type="ECO:0000256" key="1">
    <source>
        <dbReference type="ARBA" id="ARBA00004589"/>
    </source>
</evidence>
<keyword evidence="6" id="KW-0325">Glycoprotein</keyword>
<accession>A0A8J5FS17</accession>
<evidence type="ECO:0000256" key="3">
    <source>
        <dbReference type="ARBA" id="ARBA00022729"/>
    </source>
</evidence>
<keyword evidence="2" id="KW-0336">GPI-anchor</keyword>
<keyword evidence="5" id="KW-1015">Disulfide bond</keyword>
<protein>
    <recommendedName>
        <fullName evidence="12">Phytocyanin domain-containing protein</fullName>
    </recommendedName>
</protein>
<dbReference type="InterPro" id="IPR041846">
    <property type="entry name" value="ENL_dom"/>
</dbReference>
<evidence type="ECO:0000256" key="11">
    <source>
        <dbReference type="SAM" id="SignalP"/>
    </source>
</evidence>
<dbReference type="InterPro" id="IPR008972">
    <property type="entry name" value="Cupredoxin"/>
</dbReference>
<feature type="compositionally biased region" description="Low complexity" evidence="10">
    <location>
        <begin position="236"/>
        <end position="246"/>
    </location>
</feature>
<dbReference type="PROSITE" id="PS51485">
    <property type="entry name" value="PHYTOCYANIN"/>
    <property type="match status" value="1"/>
</dbReference>
<gene>
    <name evidence="13" type="ORF">ZIOFF_049022</name>
</gene>
<evidence type="ECO:0000256" key="2">
    <source>
        <dbReference type="ARBA" id="ARBA00022622"/>
    </source>
</evidence>
<evidence type="ECO:0000256" key="9">
    <source>
        <dbReference type="ARBA" id="ARBA00037868"/>
    </source>
</evidence>
<keyword evidence="14" id="KW-1185">Reference proteome</keyword>
<evidence type="ECO:0000256" key="7">
    <source>
        <dbReference type="ARBA" id="ARBA00023288"/>
    </source>
</evidence>
<keyword evidence="7" id="KW-0449">Lipoprotein</keyword>
<dbReference type="Gene3D" id="2.60.40.420">
    <property type="entry name" value="Cupredoxins - blue copper proteins"/>
    <property type="match status" value="1"/>
</dbReference>
<feature type="domain" description="Phytocyanin" evidence="12">
    <location>
        <begin position="91"/>
        <end position="192"/>
    </location>
</feature>
<evidence type="ECO:0000256" key="10">
    <source>
        <dbReference type="SAM" id="MobiDB-lite"/>
    </source>
</evidence>
<keyword evidence="3 11" id="KW-0732">Signal</keyword>
<dbReference type="GO" id="GO:0009055">
    <property type="term" value="F:electron transfer activity"/>
    <property type="evidence" value="ECO:0007669"/>
    <property type="project" value="InterPro"/>
</dbReference>
<dbReference type="GO" id="GO:0005886">
    <property type="term" value="C:plasma membrane"/>
    <property type="evidence" value="ECO:0007669"/>
    <property type="project" value="TreeGrafter"/>
</dbReference>
<dbReference type="CDD" id="cd11019">
    <property type="entry name" value="OsENODL1_like"/>
    <property type="match status" value="1"/>
</dbReference>
<comment type="caution">
    <text evidence="13">The sequence shown here is derived from an EMBL/GenBank/DDBJ whole genome shotgun (WGS) entry which is preliminary data.</text>
</comment>
<dbReference type="PANTHER" id="PTHR33021:SF514">
    <property type="entry name" value="PHYTOCYANIN DOMAIN-CONTAINING PROTEIN"/>
    <property type="match status" value="1"/>
</dbReference>
<reference evidence="13 14" key="1">
    <citation type="submission" date="2020-08" db="EMBL/GenBank/DDBJ databases">
        <title>Plant Genome Project.</title>
        <authorList>
            <person name="Zhang R.-G."/>
        </authorList>
    </citation>
    <scope>NUCLEOTIDE SEQUENCE [LARGE SCALE GENOMIC DNA]</scope>
    <source>
        <tissue evidence="13">Rhizome</tissue>
    </source>
</reference>
<dbReference type="InterPro" id="IPR003245">
    <property type="entry name" value="Phytocyanin_dom"/>
</dbReference>
<evidence type="ECO:0000256" key="6">
    <source>
        <dbReference type="ARBA" id="ARBA00023180"/>
    </source>
</evidence>
<evidence type="ECO:0000256" key="4">
    <source>
        <dbReference type="ARBA" id="ARBA00023136"/>
    </source>
</evidence>
<feature type="signal peptide" evidence="11">
    <location>
        <begin position="1"/>
        <end position="22"/>
    </location>
</feature>
<dbReference type="AlphaFoldDB" id="A0A8J5FS17"/>
<dbReference type="Pfam" id="PF02298">
    <property type="entry name" value="Cu_bind_like"/>
    <property type="match status" value="1"/>
</dbReference>
<evidence type="ECO:0000313" key="14">
    <source>
        <dbReference type="Proteomes" id="UP000734854"/>
    </source>
</evidence>
<dbReference type="Proteomes" id="UP000734854">
    <property type="component" value="Unassembled WGS sequence"/>
</dbReference>
<feature type="compositionally biased region" description="Pro residues" evidence="10">
    <location>
        <begin position="217"/>
        <end position="235"/>
    </location>
</feature>
<evidence type="ECO:0000256" key="8">
    <source>
        <dbReference type="ARBA" id="ARBA00035011"/>
    </source>
</evidence>
<feature type="region of interest" description="Disordered" evidence="10">
    <location>
        <begin position="200"/>
        <end position="262"/>
    </location>
</feature>
<dbReference type="GO" id="GO:0098552">
    <property type="term" value="C:side of membrane"/>
    <property type="evidence" value="ECO:0007669"/>
    <property type="project" value="UniProtKB-KW"/>
</dbReference>
<organism evidence="13 14">
    <name type="scientific">Zingiber officinale</name>
    <name type="common">Ginger</name>
    <name type="synonym">Amomum zingiber</name>
    <dbReference type="NCBI Taxonomy" id="94328"/>
    <lineage>
        <taxon>Eukaryota</taxon>
        <taxon>Viridiplantae</taxon>
        <taxon>Streptophyta</taxon>
        <taxon>Embryophyta</taxon>
        <taxon>Tracheophyta</taxon>
        <taxon>Spermatophyta</taxon>
        <taxon>Magnoliopsida</taxon>
        <taxon>Liliopsida</taxon>
        <taxon>Zingiberales</taxon>
        <taxon>Zingiberaceae</taxon>
        <taxon>Zingiber</taxon>
    </lineage>
</organism>
<evidence type="ECO:0000259" key="12">
    <source>
        <dbReference type="PROSITE" id="PS51485"/>
    </source>
</evidence>
<dbReference type="InterPro" id="IPR039391">
    <property type="entry name" value="Phytocyanin-like"/>
</dbReference>
<comment type="subcellular location">
    <subcellularLocation>
        <location evidence="9">Endomembrane system</location>
        <topology evidence="9">Lipid-anchor</topology>
    </subcellularLocation>
    <subcellularLocation>
        <location evidence="1">Membrane</location>
        <topology evidence="1">Lipid-anchor</topology>
        <topology evidence="1">GPI-anchor</topology>
    </subcellularLocation>
</comment>
<comment type="similarity">
    <text evidence="8">Belongs to the early nodulin-like (ENODL) family.</text>
</comment>
<proteinExistence type="inferred from homology"/>
<dbReference type="PANTHER" id="PTHR33021">
    <property type="entry name" value="BLUE COPPER PROTEIN"/>
    <property type="match status" value="1"/>
</dbReference>
<name>A0A8J5FS17_ZINOF</name>
<dbReference type="SUPFAM" id="SSF49503">
    <property type="entry name" value="Cupredoxins"/>
    <property type="match status" value="1"/>
</dbReference>